<dbReference type="SUPFAM" id="SSF53850">
    <property type="entry name" value="Periplasmic binding protein-like II"/>
    <property type="match status" value="1"/>
</dbReference>
<evidence type="ECO:0000313" key="3">
    <source>
        <dbReference type="Proteomes" id="UP000321181"/>
    </source>
</evidence>
<feature type="region of interest" description="Disordered" evidence="1">
    <location>
        <begin position="1"/>
        <end position="48"/>
    </location>
</feature>
<dbReference type="Pfam" id="PF01547">
    <property type="entry name" value="SBP_bac_1"/>
    <property type="match status" value="1"/>
</dbReference>
<evidence type="ECO:0000256" key="1">
    <source>
        <dbReference type="SAM" id="MobiDB-lite"/>
    </source>
</evidence>
<feature type="compositionally biased region" description="Basic residues" evidence="1">
    <location>
        <begin position="34"/>
        <end position="48"/>
    </location>
</feature>
<dbReference type="CDD" id="cd13585">
    <property type="entry name" value="PBP2_TMBP_like"/>
    <property type="match status" value="1"/>
</dbReference>
<accession>A0A512D868</accession>
<dbReference type="InterPro" id="IPR050490">
    <property type="entry name" value="Bact_solute-bd_prot1"/>
</dbReference>
<name>A0A512D868_9CELL</name>
<feature type="compositionally biased region" description="Low complexity" evidence="1">
    <location>
        <begin position="20"/>
        <end position="29"/>
    </location>
</feature>
<dbReference type="EMBL" id="BJYY01000001">
    <property type="protein sequence ID" value="GEO32666.1"/>
    <property type="molecule type" value="Genomic_DNA"/>
</dbReference>
<gene>
    <name evidence="2" type="ORF">CAE01nite_03910</name>
</gene>
<dbReference type="PANTHER" id="PTHR43649">
    <property type="entry name" value="ARABINOSE-BINDING PROTEIN-RELATED"/>
    <property type="match status" value="1"/>
</dbReference>
<proteinExistence type="predicted"/>
<dbReference type="Gene3D" id="3.40.190.10">
    <property type="entry name" value="Periplasmic binding protein-like II"/>
    <property type="match status" value="2"/>
</dbReference>
<comment type="caution">
    <text evidence="2">The sequence shown here is derived from an EMBL/GenBank/DDBJ whole genome shotgun (WGS) entry which is preliminary data.</text>
</comment>
<keyword evidence="3" id="KW-1185">Reference proteome</keyword>
<sequence length="486" mass="52317">MVARITSGSGDEARPRRPLRPGGVRSPRPCASTLRRHPMTRPAHRTGRNRTLATAVGLFASCSLVLTACGQGETPDDTPAADSDAAESGGDVNLRFTWWGADARAQITEEVIDQFEQKNPGITVTTEWGIWDGYWDKLSTSAAAGDMPDVVQMDESQIDAYGSSGQLLDLESQPDALDVSTIAPEVLNTGEVDGTIVGAPVGIGIYSLGVNEDLLAQAGVEMPDDKTWTWDEFIDAAAEVTAQLGDQGVTGLDWWGFDSPEIGAFARQNGEEVFPKEGQDQVSKETLTAFFEQALEMVETGATPQPSVQNENIIKSLEQQPFGTNKSAFHFQFHTQIQAFVDASGTELKLHRLPAVESGKPNMVNKASMYWSISADSEHPAEAAQLVDFLINDVDAAKVLGVERGVPANPEIQEAIQPQLSPTGVMATEFAATMQEEVIDPPQVTPDFASDFDAEFGRIGSGVLFGQTSPEEGAQAVLDILENYER</sequence>
<dbReference type="InterPro" id="IPR006059">
    <property type="entry name" value="SBP"/>
</dbReference>
<dbReference type="AlphaFoldDB" id="A0A512D868"/>
<dbReference type="Proteomes" id="UP000321181">
    <property type="component" value="Unassembled WGS sequence"/>
</dbReference>
<organism evidence="2 3">
    <name type="scientific">Cellulomonas aerilata</name>
    <dbReference type="NCBI Taxonomy" id="515326"/>
    <lineage>
        <taxon>Bacteria</taxon>
        <taxon>Bacillati</taxon>
        <taxon>Actinomycetota</taxon>
        <taxon>Actinomycetes</taxon>
        <taxon>Micrococcales</taxon>
        <taxon>Cellulomonadaceae</taxon>
        <taxon>Cellulomonas</taxon>
    </lineage>
</organism>
<reference evidence="2 3" key="1">
    <citation type="submission" date="2019-07" db="EMBL/GenBank/DDBJ databases">
        <title>Whole genome shotgun sequence of Cellulomonas aerilata NBRC 106308.</title>
        <authorList>
            <person name="Hosoyama A."/>
            <person name="Uohara A."/>
            <person name="Ohji S."/>
            <person name="Ichikawa N."/>
        </authorList>
    </citation>
    <scope>NUCLEOTIDE SEQUENCE [LARGE SCALE GENOMIC DNA]</scope>
    <source>
        <strain evidence="2 3">NBRC 106308</strain>
    </source>
</reference>
<evidence type="ECO:0000313" key="2">
    <source>
        <dbReference type="EMBL" id="GEO32666.1"/>
    </source>
</evidence>
<protein>
    <submittedName>
        <fullName evidence="2">Sugar ABC transporter substrate-binding protein</fullName>
    </submittedName>
</protein>
<dbReference type="PANTHER" id="PTHR43649:SF11">
    <property type="entry name" value="ABC TRANSPORTER SUBSTRATE-BINDING PROTEIN YESO-RELATED"/>
    <property type="match status" value="1"/>
</dbReference>